<proteinExistence type="predicted"/>
<reference evidence="1" key="1">
    <citation type="journal article" date="2023" name="GigaByte">
        <title>Genome assembly of the bearded iris, Iris pallida Lam.</title>
        <authorList>
            <person name="Bruccoleri R.E."/>
            <person name="Oakeley E.J."/>
            <person name="Faust A.M.E."/>
            <person name="Altorfer M."/>
            <person name="Dessus-Babus S."/>
            <person name="Burckhardt D."/>
            <person name="Oertli M."/>
            <person name="Naumann U."/>
            <person name="Petersen F."/>
            <person name="Wong J."/>
        </authorList>
    </citation>
    <scope>NUCLEOTIDE SEQUENCE</scope>
    <source>
        <strain evidence="1">GSM-AAB239-AS_SAM_17_03QT</strain>
    </source>
</reference>
<keyword evidence="3" id="KW-1185">Reference proteome</keyword>
<evidence type="ECO:0000313" key="3">
    <source>
        <dbReference type="Proteomes" id="UP001140949"/>
    </source>
</evidence>
<evidence type="ECO:0000313" key="1">
    <source>
        <dbReference type="EMBL" id="KAJ6829802.1"/>
    </source>
</evidence>
<dbReference type="Proteomes" id="UP001140949">
    <property type="component" value="Unassembled WGS sequence"/>
</dbReference>
<name>A0AAX6GMQ9_IRIPA</name>
<protein>
    <recommendedName>
        <fullName evidence="4">Secreted protein</fullName>
    </recommendedName>
</protein>
<sequence length="75" mass="8750">MHWLILIFRAKLWDVTTRSCHTRFVLQYYRGSASSLSLAYTCVVTMRPCLVFRGRAQQLNVTSHNLPYGPFRLNS</sequence>
<accession>A0AAX6GMQ9</accession>
<dbReference type="EMBL" id="JANAVB010018197">
    <property type="protein sequence ID" value="KAJ6829802.1"/>
    <property type="molecule type" value="Genomic_DNA"/>
</dbReference>
<gene>
    <name evidence="1" type="ORF">M6B38_355695</name>
    <name evidence="2" type="ORF">M6B38_355700</name>
</gene>
<evidence type="ECO:0008006" key="4">
    <source>
        <dbReference type="Google" id="ProtNLM"/>
    </source>
</evidence>
<comment type="caution">
    <text evidence="1">The sequence shown here is derived from an EMBL/GenBank/DDBJ whole genome shotgun (WGS) entry which is preliminary data.</text>
</comment>
<reference evidence="1" key="2">
    <citation type="submission" date="2023-04" db="EMBL/GenBank/DDBJ databases">
        <authorList>
            <person name="Bruccoleri R.E."/>
            <person name="Oakeley E.J."/>
            <person name="Faust A.-M."/>
            <person name="Dessus-Babus S."/>
            <person name="Altorfer M."/>
            <person name="Burckhardt D."/>
            <person name="Oertli M."/>
            <person name="Naumann U."/>
            <person name="Petersen F."/>
            <person name="Wong J."/>
        </authorList>
    </citation>
    <scope>NUCLEOTIDE SEQUENCE</scope>
    <source>
        <strain evidence="1">GSM-AAB239-AS_SAM_17_03QT</strain>
        <tissue evidence="1">Leaf</tissue>
    </source>
</reference>
<dbReference type="EMBL" id="JANAVB010018197">
    <property type="protein sequence ID" value="KAJ6829803.1"/>
    <property type="molecule type" value="Genomic_DNA"/>
</dbReference>
<organism evidence="1 3">
    <name type="scientific">Iris pallida</name>
    <name type="common">Sweet iris</name>
    <dbReference type="NCBI Taxonomy" id="29817"/>
    <lineage>
        <taxon>Eukaryota</taxon>
        <taxon>Viridiplantae</taxon>
        <taxon>Streptophyta</taxon>
        <taxon>Embryophyta</taxon>
        <taxon>Tracheophyta</taxon>
        <taxon>Spermatophyta</taxon>
        <taxon>Magnoliopsida</taxon>
        <taxon>Liliopsida</taxon>
        <taxon>Asparagales</taxon>
        <taxon>Iridaceae</taxon>
        <taxon>Iridoideae</taxon>
        <taxon>Irideae</taxon>
        <taxon>Iris</taxon>
    </lineage>
</organism>
<dbReference type="AlphaFoldDB" id="A0AAX6GMQ9"/>
<evidence type="ECO:0000313" key="2">
    <source>
        <dbReference type="EMBL" id="KAJ6829803.1"/>
    </source>
</evidence>